<comment type="caution">
    <text evidence="2">The sequence shown here is derived from an EMBL/GenBank/DDBJ whole genome shotgun (WGS) entry which is preliminary data.</text>
</comment>
<dbReference type="RefSeq" id="XP_064665074.1">
    <property type="nucleotide sequence ID" value="XM_064809903.1"/>
</dbReference>
<name>A0AAN6T819_9PEZI</name>
<dbReference type="Gene3D" id="3.40.50.1820">
    <property type="entry name" value="alpha/beta hydrolase"/>
    <property type="match status" value="1"/>
</dbReference>
<dbReference type="Proteomes" id="UP001302812">
    <property type="component" value="Unassembled WGS sequence"/>
</dbReference>
<dbReference type="GeneID" id="89934027"/>
<dbReference type="InterPro" id="IPR029058">
    <property type="entry name" value="AB_hydrolase_fold"/>
</dbReference>
<reference evidence="2" key="1">
    <citation type="journal article" date="2023" name="Mol. Phylogenet. Evol.">
        <title>Genome-scale phylogeny and comparative genomics of the fungal order Sordariales.</title>
        <authorList>
            <person name="Hensen N."/>
            <person name="Bonometti L."/>
            <person name="Westerberg I."/>
            <person name="Brannstrom I.O."/>
            <person name="Guillou S."/>
            <person name="Cros-Aarteil S."/>
            <person name="Calhoun S."/>
            <person name="Haridas S."/>
            <person name="Kuo A."/>
            <person name="Mondo S."/>
            <person name="Pangilinan J."/>
            <person name="Riley R."/>
            <person name="LaButti K."/>
            <person name="Andreopoulos B."/>
            <person name="Lipzen A."/>
            <person name="Chen C."/>
            <person name="Yan M."/>
            <person name="Daum C."/>
            <person name="Ng V."/>
            <person name="Clum A."/>
            <person name="Steindorff A."/>
            <person name="Ohm R.A."/>
            <person name="Martin F."/>
            <person name="Silar P."/>
            <person name="Natvig D.O."/>
            <person name="Lalanne C."/>
            <person name="Gautier V."/>
            <person name="Ament-Velasquez S.L."/>
            <person name="Kruys A."/>
            <person name="Hutchinson M.I."/>
            <person name="Powell A.J."/>
            <person name="Barry K."/>
            <person name="Miller A.N."/>
            <person name="Grigoriev I.V."/>
            <person name="Debuchy R."/>
            <person name="Gladieux P."/>
            <person name="Hiltunen Thoren M."/>
            <person name="Johannesson H."/>
        </authorList>
    </citation>
    <scope>NUCLEOTIDE SEQUENCE</scope>
    <source>
        <strain evidence="2">CBS 508.74</strain>
    </source>
</reference>
<organism evidence="2 3">
    <name type="scientific">Canariomyces notabilis</name>
    <dbReference type="NCBI Taxonomy" id="2074819"/>
    <lineage>
        <taxon>Eukaryota</taxon>
        <taxon>Fungi</taxon>
        <taxon>Dikarya</taxon>
        <taxon>Ascomycota</taxon>
        <taxon>Pezizomycotina</taxon>
        <taxon>Sordariomycetes</taxon>
        <taxon>Sordariomycetidae</taxon>
        <taxon>Sordariales</taxon>
        <taxon>Chaetomiaceae</taxon>
        <taxon>Canariomyces</taxon>
    </lineage>
</organism>
<feature type="region of interest" description="Disordered" evidence="1">
    <location>
        <begin position="188"/>
        <end position="207"/>
    </location>
</feature>
<evidence type="ECO:0000313" key="3">
    <source>
        <dbReference type="Proteomes" id="UP001302812"/>
    </source>
</evidence>
<accession>A0AAN6T819</accession>
<keyword evidence="3" id="KW-1185">Reference proteome</keyword>
<protein>
    <submittedName>
        <fullName evidence="2">Uncharacterized protein</fullName>
    </submittedName>
</protein>
<evidence type="ECO:0000256" key="1">
    <source>
        <dbReference type="SAM" id="MobiDB-lite"/>
    </source>
</evidence>
<evidence type="ECO:0000313" key="2">
    <source>
        <dbReference type="EMBL" id="KAK4107504.1"/>
    </source>
</evidence>
<gene>
    <name evidence="2" type="ORF">N656DRAFT_510897</name>
</gene>
<reference evidence="2" key="2">
    <citation type="submission" date="2023-05" db="EMBL/GenBank/DDBJ databases">
        <authorList>
            <consortium name="Lawrence Berkeley National Laboratory"/>
            <person name="Steindorff A."/>
            <person name="Hensen N."/>
            <person name="Bonometti L."/>
            <person name="Westerberg I."/>
            <person name="Brannstrom I.O."/>
            <person name="Guillou S."/>
            <person name="Cros-Aarteil S."/>
            <person name="Calhoun S."/>
            <person name="Haridas S."/>
            <person name="Kuo A."/>
            <person name="Mondo S."/>
            <person name="Pangilinan J."/>
            <person name="Riley R."/>
            <person name="Labutti K."/>
            <person name="Andreopoulos B."/>
            <person name="Lipzen A."/>
            <person name="Chen C."/>
            <person name="Yanf M."/>
            <person name="Daum C."/>
            <person name="Ng V."/>
            <person name="Clum A."/>
            <person name="Ohm R."/>
            <person name="Martin F."/>
            <person name="Silar P."/>
            <person name="Natvig D."/>
            <person name="Lalanne C."/>
            <person name="Gautier V."/>
            <person name="Ament-Velasquez S.L."/>
            <person name="Kruys A."/>
            <person name="Hutchinson M.I."/>
            <person name="Powell A.J."/>
            <person name="Barry K."/>
            <person name="Miller A.N."/>
            <person name="Grigoriev I.V."/>
            <person name="Debuchy R."/>
            <person name="Gladieux P."/>
            <person name="Thoren M.H."/>
            <person name="Johannesson H."/>
        </authorList>
    </citation>
    <scope>NUCLEOTIDE SEQUENCE</scope>
    <source>
        <strain evidence="2">CBS 508.74</strain>
    </source>
</reference>
<dbReference type="AlphaFoldDB" id="A0AAN6T819"/>
<dbReference type="EMBL" id="MU853373">
    <property type="protein sequence ID" value="KAK4107504.1"/>
    <property type="molecule type" value="Genomic_DNA"/>
</dbReference>
<proteinExistence type="predicted"/>
<sequence length="207" mass="22858">MVSTSLGREGGSRRHRGTWTASVLRPSPTLAFDAFLPPSPAPFAAVTEPVPPREREHVLGRQNFGQGYGPCLLSHQLQLCERQGFATDVANRHLGLLGYFSQIPRPGSQIPRADVLPVLAFFAYAICGFDRNHDFRPNDGVVSTASMDGPDGGRISHARGRFAARLHRNGPANVKGIYWNFGSNSNDRPCRPNRHTERRRLCGSSQW</sequence>